<name>A0A830ZY54_MICAE</name>
<evidence type="ECO:0000313" key="3">
    <source>
        <dbReference type="EMBL" id="CCH95176.1"/>
    </source>
</evidence>
<feature type="transmembrane region" description="Helical" evidence="1">
    <location>
        <begin position="1400"/>
        <end position="1422"/>
    </location>
</feature>
<dbReference type="RefSeq" id="WP_002751357.1">
    <property type="nucleotide sequence ID" value="NZ_HE972538.1"/>
</dbReference>
<dbReference type="Pfam" id="PF05729">
    <property type="entry name" value="NACHT"/>
    <property type="match status" value="1"/>
</dbReference>
<dbReference type="InterPro" id="IPR024983">
    <property type="entry name" value="CHAT_dom"/>
</dbReference>
<comment type="caution">
    <text evidence="3">The sequence shown here is derived from an EMBL/GenBank/DDBJ whole genome shotgun (WGS) entry which is preliminary data.</text>
</comment>
<sequence length="1966" mass="231429">MSKNYKKVNIELDQEAKLSIFDVTQGSGSNPLMRVSSTLVLPENQRESSWWQGNFRGLVRQDLNNPPRIGDIPGQITNYSEEIQRNACQEAREEFANQSRQWLEDNLRTLKEEILDKTSDREEVIINISTDDRKFIEFPWSEWSLWEKRPQAWFALSPTTYKLPPSAKSREGKIRLLAILGGDKGIDVQKDKVFLNQLPNTDPEFLVKEPKSRFSDALWEQTWDILSFSGHSSSQGDRGSIAINDHENLNLDELRDGLKKAISRSLKLAIFNSCDGLKLAEYLQDLNIPQVIVMREPVPNGVAQDFFKYFLDAFFYQRESFYYAVRTATERINEDYNNSYPGIGWLPVVFQNPATEPLSLDTEIRYTAQNIPWQTICNDRLQLQQKLTTNPLTARKVNRKYEREEVYVPLGLLERKVIEKYPAYTQSRRERSNFNPLGGVIQAINQGIKNLNPFSKNKNQNEPISTDEPIIFKEVTTEVEVIKTYENQEFLEQVLKRCQSPKSQGKRIAIIGEPGSGKTTLLQQVGRWLGQEMPEDIPIWVSLADLQGQDLEHYLFDTWLKSVIRNINIDADFNRIESSFKQRLKAGNIWILLDGVDEMYNQSVNILRELEKQINEVSWFDNTRIILTCRLNLWDNDFNALIEFDTYKTLKFSYPEQVEEFITRWFSPYDQENNQQQGAKLINELKNEGKQHVQDLVRNPLCLTLLCWNWYHQQGQNRLPETRAGLYRQFVNSLLHWQNEGKKYRLSVTSKQLKQLNRQIGKLAQYCWDHELTRFRFHEDIVCKFLGEQGNDSSLFNLVLKLGWLNKVGEDVNNKNKNIYAFFHPSFTEYFAAVGIEDSRFFFNHISYNPNHSRASYRIFDTQWREVFLLWLGREDLAKSKKNRLINALTTFKDGWDGYYQYQAYFMAALGLTEFENPRKQKKVIKQMLRWAIFDEEYLLDNKDKYSSFRTVELSQSKDEFLQQYGFDLEESWSFDKFLGGVDSNYFYDVICKVRGKPDLWRDKLTVAHAAGRVLTELGFSLIEEEPIETPEKEIPVPVNNQAQSEWNFDDISEFIRLRSGYNYKYPSNSYKQYTKNTITEDNEESVNKTFEVLPHIVDFLKVNSLGITTKNDASLDWKKAFEYLIQLSIDHELIVESLAEVISALIPQDEKKEYNAKLQTAFKCIKEIAPIEYKVSLIAQLMIYFDDLEKIQDLIDDLKQSLQELPSLNESIKDALTDSLKEKIFKSPNTYTKYIEIYAQLLGIPAQITPIILSFTIHDIQSKNQYDKDILTVLDVLERNSSNQYFLHLIAYFKEGLINHDLEKRGYSFKQLYHYASGVSYQDFSKVFFTPSFKLSLAIQSLYMKMKRDIWLREYDRFSQLADHGVIKYSLYLKLLDLIHKIRNLITYQNNLQDYLLEFYLYILSIVEYLFFLIRLIHYAMIPFLYICQGVDWLMSFILWLFCKFTIIPIKILINTFSFSQKIQRERVYFRQLKNYWHTFDGWTQEILVNSMSHNTQNIDASDGTGAIAGFITFFLGFIVLIIPPLSELFDKFITTNLKLVIELIFYHFSNYINHPNLYLVYVQCLDALEKFLGININWWQADTITSRLTILLTKLGILLTITILFFWIINPDKLYGKIETIRNSNFKKFSGMLDFKQRLKISGKYHRDFDPISFVNFTCNHNTQSSKWNSLSQKDQWEILARALQYCKNHSGTFFLTKKFSLFCSKLNWEPISTLKLFKRIVITIFKSSILALIIFVLYFLFSDQSNYDGCNFYINRTYNISRAEVVPIIYNYISYITDQLQKLQQYCLSNPHLKNISEIDKLLIKFVGLINSTLPTKPIEPISLTVLELLKRLLIGVLLMIFMIIFYTLMIMFISWKEIITAEISKQLLKSSTKFQKIRILKFFAENYRDYRLIMKSLEIKDASQRNQMLIEGGTRYIYKKLFKDFEYLEIDQDLQKLFWQYYLSKYKKDHPELVQEIMDSFN</sequence>
<dbReference type="PROSITE" id="PS50837">
    <property type="entry name" value="NACHT"/>
    <property type="match status" value="1"/>
</dbReference>
<dbReference type="PANTHER" id="PTHR46844">
    <property type="entry name" value="SLR5058 PROTEIN"/>
    <property type="match status" value="1"/>
</dbReference>
<dbReference type="Proteomes" id="UP000005806">
    <property type="component" value="Unassembled WGS sequence"/>
</dbReference>
<dbReference type="Pfam" id="PF12770">
    <property type="entry name" value="CHAT"/>
    <property type="match status" value="1"/>
</dbReference>
<reference evidence="3 4" key="1">
    <citation type="submission" date="2012-04" db="EMBL/GenBank/DDBJ databases">
        <authorList>
            <person name="Genoscope - CEA"/>
        </authorList>
    </citation>
    <scope>NUCLEOTIDE SEQUENCE [LARGE SCALE GENOMIC DNA]</scope>
    <source>
        <strain evidence="3 4">9432</strain>
    </source>
</reference>
<protein>
    <recommendedName>
        <fullName evidence="2">NACHT domain-containing protein</fullName>
    </recommendedName>
</protein>
<dbReference type="InterPro" id="IPR027417">
    <property type="entry name" value="P-loop_NTPase"/>
</dbReference>
<evidence type="ECO:0000313" key="4">
    <source>
        <dbReference type="Proteomes" id="UP000005806"/>
    </source>
</evidence>
<dbReference type="InterPro" id="IPR003593">
    <property type="entry name" value="AAA+_ATPase"/>
</dbReference>
<evidence type="ECO:0000259" key="2">
    <source>
        <dbReference type="PROSITE" id="PS50837"/>
    </source>
</evidence>
<feature type="transmembrane region" description="Helical" evidence="1">
    <location>
        <begin position="1505"/>
        <end position="1524"/>
    </location>
</feature>
<keyword evidence="1" id="KW-0812">Transmembrane</keyword>
<feature type="transmembrane region" description="Helical" evidence="1">
    <location>
        <begin position="1836"/>
        <end position="1859"/>
    </location>
</feature>
<gene>
    <name evidence="3" type="ORF">MICCA_680055</name>
</gene>
<feature type="transmembrane region" description="Helical" evidence="1">
    <location>
        <begin position="1723"/>
        <end position="1744"/>
    </location>
</feature>
<keyword evidence="1" id="KW-0472">Membrane</keyword>
<dbReference type="CDD" id="cd00009">
    <property type="entry name" value="AAA"/>
    <property type="match status" value="1"/>
</dbReference>
<dbReference type="PANTHER" id="PTHR46844:SF1">
    <property type="entry name" value="SLR5058 PROTEIN"/>
    <property type="match status" value="1"/>
</dbReference>
<feature type="domain" description="NACHT" evidence="2">
    <location>
        <begin position="506"/>
        <end position="630"/>
    </location>
</feature>
<accession>A0A830ZY54</accession>
<dbReference type="InterPro" id="IPR007111">
    <property type="entry name" value="NACHT_NTPase"/>
</dbReference>
<organism evidence="3 4">
    <name type="scientific">Microcystis aeruginosa PCC 9432</name>
    <dbReference type="NCBI Taxonomy" id="1160280"/>
    <lineage>
        <taxon>Bacteria</taxon>
        <taxon>Bacillati</taxon>
        <taxon>Cyanobacteriota</taxon>
        <taxon>Cyanophyceae</taxon>
        <taxon>Oscillatoriophycideae</taxon>
        <taxon>Chroococcales</taxon>
        <taxon>Microcystaceae</taxon>
        <taxon>Microcystis</taxon>
    </lineage>
</organism>
<evidence type="ECO:0000256" key="1">
    <source>
        <dbReference type="SAM" id="Phobius"/>
    </source>
</evidence>
<dbReference type="SUPFAM" id="SSF52540">
    <property type="entry name" value="P-loop containing nucleoside triphosphate hydrolases"/>
    <property type="match status" value="1"/>
</dbReference>
<proteinExistence type="predicted"/>
<feature type="transmembrane region" description="Helical" evidence="1">
    <location>
        <begin position="1434"/>
        <end position="1455"/>
    </location>
</feature>
<dbReference type="Gene3D" id="3.40.50.300">
    <property type="entry name" value="P-loop containing nucleotide triphosphate hydrolases"/>
    <property type="match status" value="1"/>
</dbReference>
<keyword evidence="1" id="KW-1133">Transmembrane helix</keyword>
<dbReference type="SMART" id="SM00382">
    <property type="entry name" value="AAA"/>
    <property type="match status" value="1"/>
</dbReference>
<dbReference type="EMBL" id="CAIH01000404">
    <property type="protein sequence ID" value="CCH95176.1"/>
    <property type="molecule type" value="Genomic_DNA"/>
</dbReference>
<feature type="transmembrane region" description="Helical" evidence="1">
    <location>
        <begin position="1590"/>
        <end position="1611"/>
    </location>
</feature>